<protein>
    <submittedName>
        <fullName evidence="1">Uncharacterized protein</fullName>
    </submittedName>
</protein>
<dbReference type="EMBL" id="HE577329">
    <property type="protein sequence ID" value="CCD02089.1"/>
    <property type="molecule type" value="Genomic_DNA"/>
</dbReference>
<gene>
    <name evidence="1" type="ORF">AZOBR_p270285</name>
</gene>
<organism evidence="1 2">
    <name type="scientific">Azospirillum baldaniorum</name>
    <dbReference type="NCBI Taxonomy" id="1064539"/>
    <lineage>
        <taxon>Bacteria</taxon>
        <taxon>Pseudomonadati</taxon>
        <taxon>Pseudomonadota</taxon>
        <taxon>Alphaproteobacteria</taxon>
        <taxon>Rhodospirillales</taxon>
        <taxon>Azospirillaceae</taxon>
        <taxon>Azospirillum</taxon>
    </lineage>
</organism>
<evidence type="ECO:0000313" key="1">
    <source>
        <dbReference type="EMBL" id="CCD02089.1"/>
    </source>
</evidence>
<dbReference type="Proteomes" id="UP000007319">
    <property type="component" value="Plasmid AZOBR_p2"/>
</dbReference>
<keyword evidence="1" id="KW-0614">Plasmid</keyword>
<reference evidence="1 2" key="1">
    <citation type="journal article" date="2011" name="PLoS Genet.">
        <title>Azospirillum genomes reveal transition of bacteria from aquatic to terrestrial environments.</title>
        <authorList>
            <person name="Wisniewski-Dye F."/>
            <person name="Borziak K."/>
            <person name="Khalsa-Moyers G."/>
            <person name="Alexandre G."/>
            <person name="Sukharnikov L.O."/>
            <person name="Wuichet K."/>
            <person name="Hurst G.B."/>
            <person name="McDonald W.H."/>
            <person name="Robertson J.S."/>
            <person name="Barbe V."/>
            <person name="Calteau A."/>
            <person name="Rouy Z."/>
            <person name="Mangenot S."/>
            <person name="Prigent-Combaret C."/>
            <person name="Normand P."/>
            <person name="Boyer M."/>
            <person name="Siguier P."/>
            <person name="Dessaux Y."/>
            <person name="Elmerich C."/>
            <person name="Condemine G."/>
            <person name="Krishnen G."/>
            <person name="Kennedy I."/>
            <person name="Paterson A.H."/>
            <person name="Gonzalez V."/>
            <person name="Mavingui P."/>
            <person name="Zhulin I.B."/>
        </authorList>
    </citation>
    <scope>NUCLEOTIDE SEQUENCE [LARGE SCALE GENOMIC DNA]</scope>
    <source>
        <strain evidence="1 2">Sp245</strain>
    </source>
</reference>
<dbReference type="AlphaFoldDB" id="A0A9P1JY89"/>
<accession>A0A9P1JY89</accession>
<proteinExistence type="predicted"/>
<geneLocation type="plasmid" evidence="1 2">
    <name>AZOBR_p2</name>
</geneLocation>
<evidence type="ECO:0000313" key="2">
    <source>
        <dbReference type="Proteomes" id="UP000007319"/>
    </source>
</evidence>
<name>A0A9P1JY89_9PROT</name>
<sequence length="92" mass="10070">MMVGALRPSSICPSIARLTPDSRANRSKDSPWRVRNRLRLRPRAAGIADSGVLETQSSFAALTARSLIAQDSPCGKGRITRIAYQLNRFNTA</sequence>
<dbReference type="KEGG" id="abs:AZOBR_p270285"/>
<keyword evidence="2" id="KW-1185">Reference proteome</keyword>